<evidence type="ECO:0000256" key="1">
    <source>
        <dbReference type="ARBA" id="ARBA00001966"/>
    </source>
</evidence>
<dbReference type="SMART" id="SM00729">
    <property type="entry name" value="Elp3"/>
    <property type="match status" value="1"/>
</dbReference>
<keyword evidence="3" id="KW-0479">Metal-binding</keyword>
<keyword evidence="5" id="KW-0411">Iron-sulfur</keyword>
<keyword evidence="8" id="KW-1185">Reference proteome</keyword>
<evidence type="ECO:0000256" key="5">
    <source>
        <dbReference type="ARBA" id="ARBA00023014"/>
    </source>
</evidence>
<gene>
    <name evidence="7" type="ORF">GC106_83600</name>
</gene>
<evidence type="ECO:0000313" key="7">
    <source>
        <dbReference type="EMBL" id="NRN71085.1"/>
    </source>
</evidence>
<evidence type="ECO:0000313" key="8">
    <source>
        <dbReference type="Proteomes" id="UP000763557"/>
    </source>
</evidence>
<dbReference type="Gene3D" id="3.40.50.280">
    <property type="entry name" value="Cobalamin-binding domain"/>
    <property type="match status" value="1"/>
</dbReference>
<comment type="cofactor">
    <cofactor evidence="1">
        <name>[4Fe-4S] cluster</name>
        <dbReference type="ChEBI" id="CHEBI:49883"/>
    </cofactor>
</comment>
<dbReference type="Proteomes" id="UP000763557">
    <property type="component" value="Unassembled WGS sequence"/>
</dbReference>
<feature type="domain" description="B12-binding" evidence="6">
    <location>
        <begin position="3"/>
        <end position="140"/>
    </location>
</feature>
<dbReference type="Pfam" id="PF04055">
    <property type="entry name" value="Radical_SAM"/>
    <property type="match status" value="1"/>
</dbReference>
<dbReference type="EMBL" id="JAAATY010000051">
    <property type="protein sequence ID" value="NRN71085.1"/>
    <property type="molecule type" value="Genomic_DNA"/>
</dbReference>
<dbReference type="InterPro" id="IPR006638">
    <property type="entry name" value="Elp3/MiaA/NifB-like_rSAM"/>
</dbReference>
<dbReference type="CDD" id="cd01335">
    <property type="entry name" value="Radical_SAM"/>
    <property type="match status" value="1"/>
</dbReference>
<protein>
    <submittedName>
        <fullName evidence="7">Radical SAM domain-containing protein</fullName>
    </submittedName>
</protein>
<dbReference type="InterPro" id="IPR006158">
    <property type="entry name" value="Cobalamin-bd"/>
</dbReference>
<reference evidence="7 8" key="1">
    <citation type="submission" date="2020-01" db="EMBL/GenBank/DDBJ databases">
        <title>Kibdelosporangium persica a novel Actinomycetes from a hot desert in Iran.</title>
        <authorList>
            <person name="Safaei N."/>
            <person name="Zaburannyi N."/>
            <person name="Mueller R."/>
            <person name="Wink J."/>
        </authorList>
    </citation>
    <scope>NUCLEOTIDE SEQUENCE [LARGE SCALE GENOMIC DNA]</scope>
    <source>
        <strain evidence="7 8">4NS15</strain>
    </source>
</reference>
<evidence type="ECO:0000256" key="3">
    <source>
        <dbReference type="ARBA" id="ARBA00022723"/>
    </source>
</evidence>
<dbReference type="Pfam" id="PF02310">
    <property type="entry name" value="B12-binding"/>
    <property type="match status" value="1"/>
</dbReference>
<dbReference type="Gene3D" id="3.20.20.70">
    <property type="entry name" value="Aldolase class I"/>
    <property type="match status" value="1"/>
</dbReference>
<dbReference type="InterPro" id="IPR051198">
    <property type="entry name" value="BchE-like"/>
</dbReference>
<dbReference type="InterPro" id="IPR013785">
    <property type="entry name" value="Aldolase_TIM"/>
</dbReference>
<evidence type="ECO:0000256" key="2">
    <source>
        <dbReference type="ARBA" id="ARBA00022691"/>
    </source>
</evidence>
<keyword evidence="4" id="KW-0408">Iron</keyword>
<dbReference type="InterPro" id="IPR058240">
    <property type="entry name" value="rSAM_sf"/>
</dbReference>
<dbReference type="PANTHER" id="PTHR43409:SF16">
    <property type="entry name" value="SLR0320 PROTEIN"/>
    <property type="match status" value="1"/>
</dbReference>
<comment type="caution">
    <text evidence="7">The sequence shown here is derived from an EMBL/GenBank/DDBJ whole genome shotgun (WGS) entry which is preliminary data.</text>
</comment>
<dbReference type="SFLD" id="SFLDG01123">
    <property type="entry name" value="methyltransferase_(Class_B)"/>
    <property type="match status" value="1"/>
</dbReference>
<organism evidence="7 8">
    <name type="scientific">Kibdelosporangium persicum</name>
    <dbReference type="NCBI Taxonomy" id="2698649"/>
    <lineage>
        <taxon>Bacteria</taxon>
        <taxon>Bacillati</taxon>
        <taxon>Actinomycetota</taxon>
        <taxon>Actinomycetes</taxon>
        <taxon>Pseudonocardiales</taxon>
        <taxon>Pseudonocardiaceae</taxon>
        <taxon>Kibdelosporangium</taxon>
    </lineage>
</organism>
<evidence type="ECO:0000256" key="4">
    <source>
        <dbReference type="ARBA" id="ARBA00023004"/>
    </source>
</evidence>
<dbReference type="SFLD" id="SFLDG01082">
    <property type="entry name" value="B12-binding_domain_containing"/>
    <property type="match status" value="1"/>
</dbReference>
<dbReference type="PANTHER" id="PTHR43409">
    <property type="entry name" value="ANAEROBIC MAGNESIUM-PROTOPORPHYRIN IX MONOMETHYL ESTER CYCLASE-RELATED"/>
    <property type="match status" value="1"/>
</dbReference>
<proteinExistence type="predicted"/>
<sequence length="634" mass="72450">MKTVTMVEFTAFEKVTPLASGSLCAYAGKDPEVADAFAFRIHDAPVTVDRAAVAAELERDPSDVYAFSCYVWNMGLVSRLLDELVEKVPDAQFILGGPQVMSHAWRYVLPERGNVVVCNGEGERTFHQYLRQLMTGEPDFAAVPGISFWRDGELVTTERPERIRDLSEIPSPYTTGVFEPGKYTYAILETTRGCPFNCGFCFWGAATNAKVNRYETDRILQDIDWISDNGLMVLYMADANWGMSPRDVEITKHVVRNRERTGYPLMMGMNAAKNRPERMAEITKLLIDGGMLTSQPISLQTMDKDVLDIIDRSNIRAETYTELHRHLREQKISSFTEMIWPLPGETVASFRRGLTTLCRSRAETIVVYPQLLLNNTPIYEKRELYSIKVRRVPDEAAEADIVVGTKWVTEDDYAEGVWLNYVLQSLYCQRGLYYLANHLDRTGRMDFDELFARAVDYFKRHQDSSEICRFFADSVANLGNYHLLNSGTHLHLLLHANRAEFDRLLAGFVAGQKFWTDPVARAAFELDLLARPYVYREKPRLPEHVFTELDITRQEKDMAILAPPAVTELVRDLESLDGAPDGLLLLRHPLRRKLPFMTDRPLRDNISYCEGMVLHLREMLPEWTLTDRMAGVRA</sequence>
<evidence type="ECO:0000259" key="6">
    <source>
        <dbReference type="PROSITE" id="PS51332"/>
    </source>
</evidence>
<name>A0ABX2FK27_9PSEU</name>
<dbReference type="SFLD" id="SFLDS00029">
    <property type="entry name" value="Radical_SAM"/>
    <property type="match status" value="1"/>
</dbReference>
<dbReference type="RefSeq" id="WP_173142266.1">
    <property type="nucleotide sequence ID" value="NZ_CBCSGW010000025.1"/>
</dbReference>
<dbReference type="PROSITE" id="PS51332">
    <property type="entry name" value="B12_BINDING"/>
    <property type="match status" value="1"/>
</dbReference>
<dbReference type="SUPFAM" id="SSF102114">
    <property type="entry name" value="Radical SAM enzymes"/>
    <property type="match status" value="1"/>
</dbReference>
<dbReference type="Gene3D" id="3.30.750.200">
    <property type="match status" value="1"/>
</dbReference>
<dbReference type="InterPro" id="IPR007197">
    <property type="entry name" value="rSAM"/>
</dbReference>
<keyword evidence="2" id="KW-0949">S-adenosyl-L-methionine</keyword>
<dbReference type="InterPro" id="IPR034466">
    <property type="entry name" value="Methyltransferase_Class_B"/>
</dbReference>
<accession>A0ABX2FK27</accession>